<dbReference type="EMBL" id="UINC01193319">
    <property type="protein sequence ID" value="SVE08880.1"/>
    <property type="molecule type" value="Genomic_DNA"/>
</dbReference>
<evidence type="ECO:0000313" key="2">
    <source>
        <dbReference type="EMBL" id="SVE08880.1"/>
    </source>
</evidence>
<reference evidence="2" key="1">
    <citation type="submission" date="2018-05" db="EMBL/GenBank/DDBJ databases">
        <authorList>
            <person name="Lanie J.A."/>
            <person name="Ng W.-L."/>
            <person name="Kazmierczak K.M."/>
            <person name="Andrzejewski T.M."/>
            <person name="Davidsen T.M."/>
            <person name="Wayne K.J."/>
            <person name="Tettelin H."/>
            <person name="Glass J.I."/>
            <person name="Rusch D."/>
            <person name="Podicherti R."/>
            <person name="Tsui H.-C.T."/>
            <person name="Winkler M.E."/>
        </authorList>
    </citation>
    <scope>NUCLEOTIDE SEQUENCE</scope>
</reference>
<dbReference type="SUPFAM" id="SSF50249">
    <property type="entry name" value="Nucleic acid-binding proteins"/>
    <property type="match status" value="1"/>
</dbReference>
<dbReference type="Pfam" id="PF01336">
    <property type="entry name" value="tRNA_anti-codon"/>
    <property type="match status" value="1"/>
</dbReference>
<proteinExistence type="predicted"/>
<name>A0A383AMU0_9ZZZZ</name>
<feature type="domain" description="OB" evidence="1">
    <location>
        <begin position="27"/>
        <end position="60"/>
    </location>
</feature>
<dbReference type="Gene3D" id="2.40.50.140">
    <property type="entry name" value="Nucleic acid-binding proteins"/>
    <property type="match status" value="1"/>
</dbReference>
<gene>
    <name evidence="2" type="ORF">METZ01_LOCUS461734</name>
</gene>
<evidence type="ECO:0000259" key="1">
    <source>
        <dbReference type="Pfam" id="PF01336"/>
    </source>
</evidence>
<organism evidence="2">
    <name type="scientific">marine metagenome</name>
    <dbReference type="NCBI Taxonomy" id="408172"/>
    <lineage>
        <taxon>unclassified sequences</taxon>
        <taxon>metagenomes</taxon>
        <taxon>ecological metagenomes</taxon>
    </lineage>
</organism>
<dbReference type="AlphaFoldDB" id="A0A383AMU0"/>
<dbReference type="InterPro" id="IPR012340">
    <property type="entry name" value="NA-bd_OB-fold"/>
</dbReference>
<dbReference type="InterPro" id="IPR004365">
    <property type="entry name" value="NA-bd_OB_tRNA"/>
</dbReference>
<sequence length="67" mass="7521">MTEAELDDWRRTHYSADLLVRDDGLDVIVMGWISSVRGHGNISFVTIEDMTGQIQIVSKKGDCPDQV</sequence>
<accession>A0A383AMU0</accession>
<protein>
    <recommendedName>
        <fullName evidence="1">OB domain-containing protein</fullName>
    </recommendedName>
</protein>
<dbReference type="GO" id="GO:0003676">
    <property type="term" value="F:nucleic acid binding"/>
    <property type="evidence" value="ECO:0007669"/>
    <property type="project" value="InterPro"/>
</dbReference>
<feature type="non-terminal residue" evidence="2">
    <location>
        <position position="67"/>
    </location>
</feature>